<sequence>MDVHSLQWLILPLEKKAYPLGALLQKIAFLKKSFFSLSAQAKKNCDACQRYGLIQRKPASEKLWELIRMLTMKLTCEGETQNEASSFQGPGSNETYSRHAVPLPWKDDYQIVRHGRSCACPFAEVHVLSFRQATINEPSLSLSSIANLSGISRIARNGRCSTSNEVERKRKGSEGSTLPWVCVERG</sequence>
<organism evidence="1 2">
    <name type="scientific">Lithospermum erythrorhizon</name>
    <name type="common">Purple gromwell</name>
    <name type="synonym">Lithospermum officinale var. erythrorhizon</name>
    <dbReference type="NCBI Taxonomy" id="34254"/>
    <lineage>
        <taxon>Eukaryota</taxon>
        <taxon>Viridiplantae</taxon>
        <taxon>Streptophyta</taxon>
        <taxon>Embryophyta</taxon>
        <taxon>Tracheophyta</taxon>
        <taxon>Spermatophyta</taxon>
        <taxon>Magnoliopsida</taxon>
        <taxon>eudicotyledons</taxon>
        <taxon>Gunneridae</taxon>
        <taxon>Pentapetalae</taxon>
        <taxon>asterids</taxon>
        <taxon>lamiids</taxon>
        <taxon>Boraginales</taxon>
        <taxon>Boraginaceae</taxon>
        <taxon>Boraginoideae</taxon>
        <taxon>Lithospermeae</taxon>
        <taxon>Lithospermum</taxon>
    </lineage>
</organism>
<keyword evidence="2" id="KW-1185">Reference proteome</keyword>
<protein>
    <submittedName>
        <fullName evidence="1">Uncharacterized protein</fullName>
    </submittedName>
</protein>
<reference evidence="1 2" key="1">
    <citation type="submission" date="2024-01" db="EMBL/GenBank/DDBJ databases">
        <title>The complete chloroplast genome sequence of Lithospermum erythrorhizon: insights into the phylogenetic relationship among Boraginaceae species and the maternal lineages of purple gromwells.</title>
        <authorList>
            <person name="Okada T."/>
            <person name="Watanabe K."/>
        </authorList>
    </citation>
    <scope>NUCLEOTIDE SEQUENCE [LARGE SCALE GENOMIC DNA]</scope>
</reference>
<comment type="caution">
    <text evidence="1">The sequence shown here is derived from an EMBL/GenBank/DDBJ whole genome shotgun (WGS) entry which is preliminary data.</text>
</comment>
<proteinExistence type="predicted"/>
<name>A0AAV3Q671_LITER</name>
<gene>
    <name evidence="1" type="ORF">LIER_38558</name>
</gene>
<dbReference type="AlphaFoldDB" id="A0AAV3Q671"/>
<evidence type="ECO:0000313" key="1">
    <source>
        <dbReference type="EMBL" id="GAA0157968.1"/>
    </source>
</evidence>
<evidence type="ECO:0000313" key="2">
    <source>
        <dbReference type="Proteomes" id="UP001454036"/>
    </source>
</evidence>
<dbReference type="EMBL" id="BAABME010019667">
    <property type="protein sequence ID" value="GAA0157968.1"/>
    <property type="molecule type" value="Genomic_DNA"/>
</dbReference>
<accession>A0AAV3Q671</accession>
<dbReference type="Proteomes" id="UP001454036">
    <property type="component" value="Unassembled WGS sequence"/>
</dbReference>